<dbReference type="RefSeq" id="WP_133683047.1">
    <property type="nucleotide sequence ID" value="NZ_SNZP01000014.1"/>
</dbReference>
<dbReference type="Gene3D" id="3.10.620.30">
    <property type="match status" value="1"/>
</dbReference>
<evidence type="ECO:0000259" key="1">
    <source>
        <dbReference type="Pfam" id="PF01841"/>
    </source>
</evidence>
<keyword evidence="3" id="KW-1185">Reference proteome</keyword>
<feature type="domain" description="Transglutaminase-like" evidence="1">
    <location>
        <begin position="17"/>
        <end position="85"/>
    </location>
</feature>
<dbReference type="SUPFAM" id="SSF54001">
    <property type="entry name" value="Cysteine proteinases"/>
    <property type="match status" value="1"/>
</dbReference>
<dbReference type="InterPro" id="IPR002931">
    <property type="entry name" value="Transglutaminase-like"/>
</dbReference>
<organism evidence="2 3">
    <name type="scientific">Paludibacterium purpuratum</name>
    <dbReference type="NCBI Taxonomy" id="1144873"/>
    <lineage>
        <taxon>Bacteria</taxon>
        <taxon>Pseudomonadati</taxon>
        <taxon>Pseudomonadota</taxon>
        <taxon>Betaproteobacteria</taxon>
        <taxon>Neisseriales</taxon>
        <taxon>Chromobacteriaceae</taxon>
        <taxon>Paludibacterium</taxon>
    </lineage>
</organism>
<evidence type="ECO:0000313" key="2">
    <source>
        <dbReference type="EMBL" id="TDR73297.1"/>
    </source>
</evidence>
<dbReference type="OrthoDB" id="5438043at2"/>
<proteinExistence type="predicted"/>
<dbReference type="EMBL" id="SNZP01000014">
    <property type="protein sequence ID" value="TDR73297.1"/>
    <property type="molecule type" value="Genomic_DNA"/>
</dbReference>
<dbReference type="InterPro" id="IPR038765">
    <property type="entry name" value="Papain-like_cys_pep_sf"/>
</dbReference>
<dbReference type="Proteomes" id="UP000295611">
    <property type="component" value="Unassembled WGS sequence"/>
</dbReference>
<accession>A0A4R7AYY4</accession>
<comment type="caution">
    <text evidence="2">The sequence shown here is derived from an EMBL/GenBank/DDBJ whole genome shotgun (WGS) entry which is preliminary data.</text>
</comment>
<evidence type="ECO:0000313" key="3">
    <source>
        <dbReference type="Proteomes" id="UP000295611"/>
    </source>
</evidence>
<reference evidence="2 3" key="1">
    <citation type="submission" date="2019-03" db="EMBL/GenBank/DDBJ databases">
        <title>Genomic Encyclopedia of Type Strains, Phase III (KMG-III): the genomes of soil and plant-associated and newly described type strains.</title>
        <authorList>
            <person name="Whitman W."/>
        </authorList>
    </citation>
    <scope>NUCLEOTIDE SEQUENCE [LARGE SCALE GENOMIC DNA]</scope>
    <source>
        <strain evidence="2 3">CECT 8976</strain>
    </source>
</reference>
<gene>
    <name evidence="2" type="ORF">DFP86_11458</name>
</gene>
<name>A0A4R7AYY4_9NEIS</name>
<protein>
    <submittedName>
        <fullName evidence="2">Transglutaminase superfamily protein</fullName>
    </submittedName>
</protein>
<dbReference type="AlphaFoldDB" id="A0A4R7AYY4"/>
<dbReference type="Pfam" id="PF01841">
    <property type="entry name" value="Transglut_core"/>
    <property type="match status" value="1"/>
</dbReference>
<sequence length="226" mass="24922">MTLDDVLQQLRAAGPFDSERERAIAIHDYVRDQIAFGFTTWFETVTPEETLARRRGHCNAQGDLVRALLDEAGIAARLRFVQLDKRVLRQAVPGLIYQCLPPHLFHAVVQAEIDGTCRHVDSYLFTPAVFARQLRQLNVAGLAIGFGVTRDGRCDWQADGDAFCQACAGDLTLADPVFDSLAAAMAARAGNNHLLGLHFNQWLGAVPAPLHKAAESYLNSRLDAER</sequence>